<accession>A0A5C1E8J1</accession>
<dbReference type="KEGG" id="otr:OTERR_10720"/>
<evidence type="ECO:0000256" key="4">
    <source>
        <dbReference type="ARBA" id="ARBA00022490"/>
    </source>
</evidence>
<evidence type="ECO:0000313" key="14">
    <source>
        <dbReference type="EMBL" id="QEL64548.1"/>
    </source>
</evidence>
<evidence type="ECO:0000256" key="9">
    <source>
        <dbReference type="ARBA" id="ARBA00076414"/>
    </source>
</evidence>
<dbReference type="AlphaFoldDB" id="A0A5C1E8J1"/>
<evidence type="ECO:0000256" key="8">
    <source>
        <dbReference type="ARBA" id="ARBA00072274"/>
    </source>
</evidence>
<evidence type="ECO:0000256" key="5">
    <source>
        <dbReference type="ARBA" id="ARBA00023016"/>
    </source>
</evidence>
<keyword evidence="6 10" id="KW-0143">Chaperone</keyword>
<evidence type="ECO:0000256" key="11">
    <source>
        <dbReference type="RuleBase" id="RU000639"/>
    </source>
</evidence>
<proteinExistence type="inferred from homology"/>
<evidence type="ECO:0000256" key="12">
    <source>
        <dbReference type="RuleBase" id="RU004478"/>
    </source>
</evidence>
<dbReference type="Proteomes" id="UP000323671">
    <property type="component" value="Chromosome"/>
</dbReference>
<dbReference type="NCBIfam" id="NF010737">
    <property type="entry name" value="PRK14139.1"/>
    <property type="match status" value="1"/>
</dbReference>
<dbReference type="PRINTS" id="PR00773">
    <property type="entry name" value="GRPEPROTEIN"/>
</dbReference>
<dbReference type="PROSITE" id="PS01071">
    <property type="entry name" value="GRPE"/>
    <property type="match status" value="1"/>
</dbReference>
<dbReference type="GO" id="GO:0042803">
    <property type="term" value="F:protein homodimerization activity"/>
    <property type="evidence" value="ECO:0007669"/>
    <property type="project" value="InterPro"/>
</dbReference>
<keyword evidence="4 10" id="KW-0963">Cytoplasm</keyword>
<comment type="subcellular location">
    <subcellularLocation>
        <location evidence="1 10">Cytoplasm</location>
    </subcellularLocation>
</comment>
<dbReference type="InterPro" id="IPR009012">
    <property type="entry name" value="GrpE_head"/>
</dbReference>
<dbReference type="InterPro" id="IPR013805">
    <property type="entry name" value="GrpE_CC"/>
</dbReference>
<dbReference type="FunFam" id="2.30.22.10:FF:000001">
    <property type="entry name" value="Protein GrpE"/>
    <property type="match status" value="1"/>
</dbReference>
<organism evidence="14 15">
    <name type="scientific">Oryzomicrobium terrae</name>
    <dbReference type="NCBI Taxonomy" id="1735038"/>
    <lineage>
        <taxon>Bacteria</taxon>
        <taxon>Pseudomonadati</taxon>
        <taxon>Pseudomonadota</taxon>
        <taxon>Betaproteobacteria</taxon>
        <taxon>Rhodocyclales</taxon>
        <taxon>Rhodocyclaceae</taxon>
        <taxon>Oryzomicrobium</taxon>
    </lineage>
</organism>
<dbReference type="GO" id="GO:0005829">
    <property type="term" value="C:cytosol"/>
    <property type="evidence" value="ECO:0007669"/>
    <property type="project" value="TreeGrafter"/>
</dbReference>
<feature type="region of interest" description="Disordered" evidence="13">
    <location>
        <begin position="1"/>
        <end position="31"/>
    </location>
</feature>
<evidence type="ECO:0000313" key="15">
    <source>
        <dbReference type="Proteomes" id="UP000323671"/>
    </source>
</evidence>
<evidence type="ECO:0000256" key="3">
    <source>
        <dbReference type="ARBA" id="ARBA00011738"/>
    </source>
</evidence>
<dbReference type="NCBIfam" id="NF010748">
    <property type="entry name" value="PRK14150.1"/>
    <property type="match status" value="1"/>
</dbReference>
<dbReference type="GO" id="GO:0051087">
    <property type="term" value="F:protein-folding chaperone binding"/>
    <property type="evidence" value="ECO:0007669"/>
    <property type="project" value="InterPro"/>
</dbReference>
<dbReference type="Pfam" id="PF01025">
    <property type="entry name" value="GrpE"/>
    <property type="match status" value="1"/>
</dbReference>
<dbReference type="Gene3D" id="2.30.22.10">
    <property type="entry name" value="Head domain of nucleotide exchange factor GrpE"/>
    <property type="match status" value="1"/>
</dbReference>
<dbReference type="RefSeq" id="WP_149425091.1">
    <property type="nucleotide sequence ID" value="NZ_CP022579.1"/>
</dbReference>
<dbReference type="SUPFAM" id="SSF51064">
    <property type="entry name" value="Head domain of nucleotide exchange factor GrpE"/>
    <property type="match status" value="1"/>
</dbReference>
<reference evidence="14 15" key="1">
    <citation type="submission" date="2017-07" db="EMBL/GenBank/DDBJ databases">
        <title>Complete genome sequence of Oryzomicrobium terrae TPP412.</title>
        <authorList>
            <person name="Chiu L.-W."/>
            <person name="Lo K.-J."/>
            <person name="Tsai Y.-M."/>
            <person name="Lin S.-S."/>
            <person name="Kuo C.-H."/>
            <person name="Liu C.-T."/>
        </authorList>
    </citation>
    <scope>NUCLEOTIDE SEQUENCE [LARGE SCALE GENOMIC DNA]</scope>
    <source>
        <strain evidence="14 15">TPP412</strain>
    </source>
</reference>
<dbReference type="GO" id="GO:0051082">
    <property type="term" value="F:unfolded protein binding"/>
    <property type="evidence" value="ECO:0007669"/>
    <property type="project" value="TreeGrafter"/>
</dbReference>
<dbReference type="CDD" id="cd00446">
    <property type="entry name" value="GrpE"/>
    <property type="match status" value="1"/>
</dbReference>
<keyword evidence="5 10" id="KW-0346">Stress response</keyword>
<comment type="subunit">
    <text evidence="3 10">Homodimer.</text>
</comment>
<evidence type="ECO:0000256" key="6">
    <source>
        <dbReference type="ARBA" id="ARBA00023186"/>
    </source>
</evidence>
<dbReference type="SUPFAM" id="SSF58014">
    <property type="entry name" value="Coiled-coil domain of nucleotide exchange factor GrpE"/>
    <property type="match status" value="1"/>
</dbReference>
<comment type="function">
    <text evidence="7 10 11">Participates actively in the response to hyperosmotic and heat shock by preventing the aggregation of stress-denatured proteins, in association with DnaK and GrpE. It is the nucleotide exchange factor for DnaK and may function as a thermosensor. Unfolded proteins bind initially to DnaJ; upon interaction with the DnaJ-bound protein, DnaK hydrolyzes its bound ATP, resulting in the formation of a stable complex. GrpE releases ADP from DnaK; ATP binding to DnaK triggers the release of the substrate protein, thus completing the reaction cycle. Several rounds of ATP-dependent interactions between DnaJ, DnaK and GrpE are required for fully efficient folding.</text>
</comment>
<name>A0A5C1E8J1_9RHOO</name>
<sequence>MSETPLPQDPHQADTSAAPAPEATIDAPLGDAVSQDPAALAARVAELEAELAAKHDAWLRAVAEADNIRRRSAEEVLKAGKFAVEKFSLDLVAVKDSLEAAIAANTANASLENLTSGVELTLKQLASAFDKAGVAEVNPAGEKFDPHRHQAVGMVPADQEPNTVVTVLQKGYVLNDRVLRPAMVTVAQG</sequence>
<dbReference type="HAMAP" id="MF_01151">
    <property type="entry name" value="GrpE"/>
    <property type="match status" value="1"/>
</dbReference>
<dbReference type="Gene3D" id="3.90.20.20">
    <property type="match status" value="1"/>
</dbReference>
<comment type="similarity">
    <text evidence="2 10 12">Belongs to the GrpE family.</text>
</comment>
<protein>
    <recommendedName>
        <fullName evidence="8 10">Protein GrpE</fullName>
    </recommendedName>
    <alternativeName>
        <fullName evidence="9 10">HSP-70 cofactor</fullName>
    </alternativeName>
</protein>
<evidence type="ECO:0000256" key="1">
    <source>
        <dbReference type="ARBA" id="ARBA00004496"/>
    </source>
</evidence>
<dbReference type="PANTHER" id="PTHR21237">
    <property type="entry name" value="GRPE PROTEIN"/>
    <property type="match status" value="1"/>
</dbReference>
<dbReference type="GO" id="GO:0000774">
    <property type="term" value="F:adenyl-nucleotide exchange factor activity"/>
    <property type="evidence" value="ECO:0007669"/>
    <property type="project" value="InterPro"/>
</dbReference>
<evidence type="ECO:0000256" key="13">
    <source>
        <dbReference type="SAM" id="MobiDB-lite"/>
    </source>
</evidence>
<dbReference type="NCBIfam" id="NF010738">
    <property type="entry name" value="PRK14140.1"/>
    <property type="match status" value="1"/>
</dbReference>
<evidence type="ECO:0000256" key="10">
    <source>
        <dbReference type="HAMAP-Rule" id="MF_01151"/>
    </source>
</evidence>
<keyword evidence="15" id="KW-1185">Reference proteome</keyword>
<evidence type="ECO:0000256" key="2">
    <source>
        <dbReference type="ARBA" id="ARBA00009054"/>
    </source>
</evidence>
<dbReference type="GO" id="GO:0006457">
    <property type="term" value="P:protein folding"/>
    <property type="evidence" value="ECO:0007669"/>
    <property type="project" value="InterPro"/>
</dbReference>
<gene>
    <name evidence="10 14" type="primary">grpE</name>
    <name evidence="14" type="ORF">OTERR_10720</name>
</gene>
<dbReference type="InterPro" id="IPR000740">
    <property type="entry name" value="GrpE"/>
</dbReference>
<evidence type="ECO:0000256" key="7">
    <source>
        <dbReference type="ARBA" id="ARBA00053401"/>
    </source>
</evidence>
<dbReference type="PANTHER" id="PTHR21237:SF23">
    <property type="entry name" value="GRPE PROTEIN HOMOLOG, MITOCHONDRIAL"/>
    <property type="match status" value="1"/>
</dbReference>
<dbReference type="EMBL" id="CP022579">
    <property type="protein sequence ID" value="QEL64548.1"/>
    <property type="molecule type" value="Genomic_DNA"/>
</dbReference>